<dbReference type="GO" id="GO:0003676">
    <property type="term" value="F:nucleic acid binding"/>
    <property type="evidence" value="ECO:0007669"/>
    <property type="project" value="InterPro"/>
</dbReference>
<accession>A0A916EDM1</accession>
<evidence type="ECO:0000313" key="2">
    <source>
        <dbReference type="EMBL" id="CAB5374285.1"/>
    </source>
</evidence>
<dbReference type="InterPro" id="IPR002156">
    <property type="entry name" value="RNaseH_domain"/>
</dbReference>
<sequence>MSMNECIIEKVNGLFKYIHPSDYRNGLIEIANSLTQETDIEIYTDESIKNVATSEIMMGCAFVISAPIKKSFNCGIVDNSSSNKAELMAVILSLMICPKVANVEIYSDSQWIIRIYNLKVKITKVKAHSDCDHNKEADKLTKSGAEKNVLIIEDKLLLHNGTVCWRDMPIERNPILMIKGIKDAQFIEEFLMLHRNKVYRQLDLLRLIDWKISLKLNNINQYDTLFEDHYLQSFRIKICYQLVLI</sequence>
<organism evidence="2 3">
    <name type="scientific">Rhizophagus irregularis</name>
    <dbReference type="NCBI Taxonomy" id="588596"/>
    <lineage>
        <taxon>Eukaryota</taxon>
        <taxon>Fungi</taxon>
        <taxon>Fungi incertae sedis</taxon>
        <taxon>Mucoromycota</taxon>
        <taxon>Glomeromycotina</taxon>
        <taxon>Glomeromycetes</taxon>
        <taxon>Glomerales</taxon>
        <taxon>Glomeraceae</taxon>
        <taxon>Rhizophagus</taxon>
    </lineage>
</organism>
<protein>
    <recommendedName>
        <fullName evidence="1">RNase H type-1 domain-containing protein</fullName>
    </recommendedName>
</protein>
<comment type="caution">
    <text evidence="2">The sequence shown here is derived from an EMBL/GenBank/DDBJ whole genome shotgun (WGS) entry which is preliminary data.</text>
</comment>
<gene>
    <name evidence="2" type="ORF">CHRIB12_LOCUS14325</name>
</gene>
<evidence type="ECO:0000259" key="1">
    <source>
        <dbReference type="Pfam" id="PF00075"/>
    </source>
</evidence>
<name>A0A916EDM1_9GLOM</name>
<dbReference type="Proteomes" id="UP000684084">
    <property type="component" value="Unassembled WGS sequence"/>
</dbReference>
<dbReference type="GO" id="GO:0004523">
    <property type="term" value="F:RNA-DNA hybrid ribonuclease activity"/>
    <property type="evidence" value="ECO:0007669"/>
    <property type="project" value="InterPro"/>
</dbReference>
<dbReference type="OrthoDB" id="407198at2759"/>
<dbReference type="Pfam" id="PF00075">
    <property type="entry name" value="RNase_H"/>
    <property type="match status" value="1"/>
</dbReference>
<dbReference type="AlphaFoldDB" id="A0A916EDM1"/>
<reference evidence="2" key="1">
    <citation type="submission" date="2020-05" db="EMBL/GenBank/DDBJ databases">
        <authorList>
            <person name="Rincon C."/>
            <person name="Sanders R I."/>
            <person name="Robbins C."/>
            <person name="Chaturvedi A."/>
        </authorList>
    </citation>
    <scope>NUCLEOTIDE SEQUENCE</scope>
    <source>
        <strain evidence="2">CHB12</strain>
    </source>
</reference>
<dbReference type="EMBL" id="CAGKOT010000033">
    <property type="protein sequence ID" value="CAB5374285.1"/>
    <property type="molecule type" value="Genomic_DNA"/>
</dbReference>
<evidence type="ECO:0000313" key="3">
    <source>
        <dbReference type="Proteomes" id="UP000684084"/>
    </source>
</evidence>
<proteinExistence type="predicted"/>
<feature type="domain" description="RNase H type-1" evidence="1">
    <location>
        <begin position="39"/>
        <end position="116"/>
    </location>
</feature>